<dbReference type="Pfam" id="PF00408">
    <property type="entry name" value="PGM_PMM_IV"/>
    <property type="match status" value="1"/>
</dbReference>
<accession>A0A7K1KJN5</accession>
<evidence type="ECO:0000259" key="12">
    <source>
        <dbReference type="Pfam" id="PF02880"/>
    </source>
</evidence>
<dbReference type="GO" id="GO:0004614">
    <property type="term" value="F:phosphoglucomutase activity"/>
    <property type="evidence" value="ECO:0007669"/>
    <property type="project" value="UniProtKB-EC"/>
</dbReference>
<evidence type="ECO:0000256" key="2">
    <source>
        <dbReference type="ARBA" id="ARBA00010231"/>
    </source>
</evidence>
<gene>
    <name evidence="13" type="ORF">GKC30_00410</name>
</gene>
<keyword evidence="5 7" id="KW-0460">Magnesium</keyword>
<evidence type="ECO:0000256" key="7">
    <source>
        <dbReference type="RuleBase" id="RU004326"/>
    </source>
</evidence>
<keyword evidence="6 13" id="KW-0413">Isomerase</keyword>
<dbReference type="SUPFAM" id="SSF55957">
    <property type="entry name" value="Phosphoglucomutase, C-terminal domain"/>
    <property type="match status" value="1"/>
</dbReference>
<dbReference type="Gene3D" id="3.30.310.50">
    <property type="entry name" value="Alpha-D-phosphohexomutase, C-terminal domain"/>
    <property type="match status" value="1"/>
</dbReference>
<evidence type="ECO:0000313" key="13">
    <source>
        <dbReference type="EMBL" id="MUM76092.1"/>
    </source>
</evidence>
<dbReference type="GO" id="GO:0006166">
    <property type="term" value="P:purine ribonucleoside salvage"/>
    <property type="evidence" value="ECO:0007669"/>
    <property type="project" value="TreeGrafter"/>
</dbReference>
<dbReference type="InterPro" id="IPR005846">
    <property type="entry name" value="A-D-PHexomutase_a/b/a-III"/>
</dbReference>
<evidence type="ECO:0000256" key="6">
    <source>
        <dbReference type="ARBA" id="ARBA00023235"/>
    </source>
</evidence>
<evidence type="ECO:0000259" key="10">
    <source>
        <dbReference type="Pfam" id="PF02878"/>
    </source>
</evidence>
<dbReference type="GO" id="GO:0000287">
    <property type="term" value="F:magnesium ion binding"/>
    <property type="evidence" value="ECO:0007669"/>
    <property type="project" value="InterPro"/>
</dbReference>
<sequence>MTMQPHQLAGKPAPRDILVNIPRLVAAYFQIKPDPADPACAVEFGTSGHRGSSLDGTFNENHILAVSQAVCEHRASRGIDGPLHLGMDTHALSEPALATALEVFSANGVAVRIQRDGGYTPTPVISHAILAWNRGRKTGLADGVVITPSHNPPRDGGYKYNPPEGGPADTMTTRAIQDRANELLGAKLAGVRRMPLDRALKSPATEHYDYITPYIVDLRHAVDLDVIRDAGVRIGVDPMGGSGIAYWEPLADMYGLDLTLTNDAVDPAFGFMTVDRDGKIRMDCSSPWAMASLIRHKDEYDIAFGNDPDYDRHGIVTRSSGLLNPNHYLSVAVQYLFTHRPGWSSDAAVGKTLVSSSMIDRVAASLGRRVHEVPVGFKWFVDGLLDGSCGFGGEESAGASFLRRDGTVWTTDKDGIIMDLLAAEITARTGRDPGELYCELENEHGTSVYERMDAPASPAQKAAFCCLTPDMVVADTLAGETIRAKLTRAPGNDAPIGGLKVVSDNGWFAARPSGTESIYKIYAESFRGADHLKAIQREARAMVDAVFRKAGV</sequence>
<dbReference type="AlphaFoldDB" id="A0A7K1KJN5"/>
<evidence type="ECO:0000313" key="14">
    <source>
        <dbReference type="Proteomes" id="UP000461162"/>
    </source>
</evidence>
<evidence type="ECO:0000259" key="9">
    <source>
        <dbReference type="Pfam" id="PF00408"/>
    </source>
</evidence>
<keyword evidence="4 7" id="KW-0479">Metal-binding</keyword>
<organism evidence="13 14">
    <name type="scientific">Pseudodesulfovibrio alkaliphilus</name>
    <dbReference type="NCBI Taxonomy" id="2661613"/>
    <lineage>
        <taxon>Bacteria</taxon>
        <taxon>Pseudomonadati</taxon>
        <taxon>Thermodesulfobacteriota</taxon>
        <taxon>Desulfovibrionia</taxon>
        <taxon>Desulfovibrionales</taxon>
        <taxon>Desulfovibrionaceae</taxon>
    </lineage>
</organism>
<evidence type="ECO:0000256" key="4">
    <source>
        <dbReference type="ARBA" id="ARBA00022723"/>
    </source>
</evidence>
<dbReference type="SUPFAM" id="SSF53738">
    <property type="entry name" value="Phosphoglucomutase, first 3 domains"/>
    <property type="match status" value="3"/>
</dbReference>
<dbReference type="InterPro" id="IPR036900">
    <property type="entry name" value="A-D-PHexomutase_C_sf"/>
</dbReference>
<keyword evidence="14" id="KW-1185">Reference proteome</keyword>
<protein>
    <submittedName>
        <fullName evidence="13">Alpha-D-glucose phosphate-specific phosphoglucomutase</fullName>
        <ecNumber evidence="13">5.4.2.2</ecNumber>
    </submittedName>
</protein>
<dbReference type="GO" id="GO:0005975">
    <property type="term" value="P:carbohydrate metabolic process"/>
    <property type="evidence" value="ECO:0007669"/>
    <property type="project" value="InterPro"/>
</dbReference>
<evidence type="ECO:0000256" key="5">
    <source>
        <dbReference type="ARBA" id="ARBA00022842"/>
    </source>
</evidence>
<dbReference type="InterPro" id="IPR016055">
    <property type="entry name" value="A-D-PHexomutase_a/b/a-I/II/III"/>
</dbReference>
<dbReference type="Pfam" id="PF02879">
    <property type="entry name" value="PGM_PMM_II"/>
    <property type="match status" value="1"/>
</dbReference>
<dbReference type="Proteomes" id="UP000461162">
    <property type="component" value="Unassembled WGS sequence"/>
</dbReference>
<name>A0A7K1KJN5_9BACT</name>
<dbReference type="Pfam" id="PF02880">
    <property type="entry name" value="PGM_PMM_III"/>
    <property type="match status" value="1"/>
</dbReference>
<dbReference type="InterPro" id="IPR005852">
    <property type="entry name" value="PGM_a-D-Glc-sp"/>
</dbReference>
<dbReference type="InterPro" id="IPR005844">
    <property type="entry name" value="A-D-PHexomutase_a/b/a-I"/>
</dbReference>
<evidence type="ECO:0000256" key="1">
    <source>
        <dbReference type="ARBA" id="ARBA00001946"/>
    </source>
</evidence>
<dbReference type="PANTHER" id="PTHR45745:SF1">
    <property type="entry name" value="PHOSPHOGLUCOMUTASE 2B-RELATED"/>
    <property type="match status" value="1"/>
</dbReference>
<proteinExistence type="inferred from homology"/>
<dbReference type="PANTHER" id="PTHR45745">
    <property type="entry name" value="PHOSPHOMANNOMUTASE 45A"/>
    <property type="match status" value="1"/>
</dbReference>
<dbReference type="GO" id="GO:0008973">
    <property type="term" value="F:phosphopentomutase activity"/>
    <property type="evidence" value="ECO:0007669"/>
    <property type="project" value="TreeGrafter"/>
</dbReference>
<evidence type="ECO:0000256" key="3">
    <source>
        <dbReference type="ARBA" id="ARBA00022553"/>
    </source>
</evidence>
<dbReference type="PROSITE" id="PS00710">
    <property type="entry name" value="PGM_PMM"/>
    <property type="match status" value="1"/>
</dbReference>
<feature type="domain" description="Alpha-D-phosphohexomutase C-terminal" evidence="9">
    <location>
        <begin position="493"/>
        <end position="540"/>
    </location>
</feature>
<dbReference type="Gene3D" id="3.40.120.10">
    <property type="entry name" value="Alpha-D-Glucose-1,6-Bisphosphate, subunit A, domain 3"/>
    <property type="match status" value="3"/>
</dbReference>
<dbReference type="InterPro" id="IPR005845">
    <property type="entry name" value="A-D-PHexomutase_a/b/a-II"/>
</dbReference>
<comment type="caution">
    <text evidence="13">The sequence shown here is derived from an EMBL/GenBank/DDBJ whole genome shotgun (WGS) entry which is preliminary data.</text>
</comment>
<feature type="region of interest" description="Disordered" evidence="8">
    <location>
        <begin position="145"/>
        <end position="166"/>
    </location>
</feature>
<feature type="domain" description="Alpha-D-phosphohexomutase alpha/beta/alpha" evidence="11">
    <location>
        <begin position="213"/>
        <end position="317"/>
    </location>
</feature>
<dbReference type="EC" id="5.4.2.2" evidence="13"/>
<dbReference type="InterPro" id="IPR016066">
    <property type="entry name" value="A-D-PHexomutase_CS"/>
</dbReference>
<evidence type="ECO:0000256" key="8">
    <source>
        <dbReference type="SAM" id="MobiDB-lite"/>
    </source>
</evidence>
<evidence type="ECO:0000259" key="11">
    <source>
        <dbReference type="Pfam" id="PF02879"/>
    </source>
</evidence>
<keyword evidence="3" id="KW-0597">Phosphoprotein</keyword>
<dbReference type="Pfam" id="PF02878">
    <property type="entry name" value="PGM_PMM_I"/>
    <property type="match status" value="1"/>
</dbReference>
<dbReference type="EMBL" id="WODC01000001">
    <property type="protein sequence ID" value="MUM76092.1"/>
    <property type="molecule type" value="Genomic_DNA"/>
</dbReference>
<dbReference type="InterPro" id="IPR005843">
    <property type="entry name" value="A-D-PHexomutase_C"/>
</dbReference>
<feature type="domain" description="Alpha-D-phosphohexomutase alpha/beta/alpha" evidence="12">
    <location>
        <begin position="324"/>
        <end position="440"/>
    </location>
</feature>
<comment type="cofactor">
    <cofactor evidence="1">
        <name>Mg(2+)</name>
        <dbReference type="ChEBI" id="CHEBI:18420"/>
    </cofactor>
</comment>
<dbReference type="NCBIfam" id="TIGR01132">
    <property type="entry name" value="pgm"/>
    <property type="match status" value="1"/>
</dbReference>
<dbReference type="CDD" id="cd05801">
    <property type="entry name" value="PGM_like3"/>
    <property type="match status" value="1"/>
</dbReference>
<feature type="domain" description="Alpha-D-phosphohexomutase alpha/beta/alpha" evidence="10">
    <location>
        <begin position="43"/>
        <end position="182"/>
    </location>
</feature>
<reference evidence="13 14" key="1">
    <citation type="submission" date="2019-11" db="EMBL/GenBank/DDBJ databases">
        <title>Pseudodesulfovibrio alkaliphilus, sp. nov., an alkaliphilic sulfate-reducing bacteria from mud volcano of Taman peninsula, Russia.</title>
        <authorList>
            <person name="Frolova A."/>
            <person name="Merkel A.Y."/>
            <person name="Slobodkin A.I."/>
        </authorList>
    </citation>
    <scope>NUCLEOTIDE SEQUENCE [LARGE SCALE GENOMIC DNA]</scope>
    <source>
        <strain evidence="13 14">F-1</strain>
    </source>
</reference>
<comment type="similarity">
    <text evidence="2 7">Belongs to the phosphohexose mutase family.</text>
</comment>